<name>A0ABP0I7T8_9DINO</name>
<dbReference type="EMBL" id="CAXAMN010002085">
    <property type="protein sequence ID" value="CAK8997642.1"/>
    <property type="molecule type" value="Genomic_DNA"/>
</dbReference>
<protein>
    <submittedName>
        <fullName evidence="1">Uncharacterized protein</fullName>
    </submittedName>
</protein>
<evidence type="ECO:0000313" key="1">
    <source>
        <dbReference type="EMBL" id="CAK8997642.1"/>
    </source>
</evidence>
<organism evidence="1 2">
    <name type="scientific">Durusdinium trenchii</name>
    <dbReference type="NCBI Taxonomy" id="1381693"/>
    <lineage>
        <taxon>Eukaryota</taxon>
        <taxon>Sar</taxon>
        <taxon>Alveolata</taxon>
        <taxon>Dinophyceae</taxon>
        <taxon>Suessiales</taxon>
        <taxon>Symbiodiniaceae</taxon>
        <taxon>Durusdinium</taxon>
    </lineage>
</organism>
<dbReference type="Proteomes" id="UP001642484">
    <property type="component" value="Unassembled WGS sequence"/>
</dbReference>
<comment type="caution">
    <text evidence="1">The sequence shown here is derived from an EMBL/GenBank/DDBJ whole genome shotgun (WGS) entry which is preliminary data.</text>
</comment>
<gene>
    <name evidence="1" type="ORF">CCMP2556_LOCUS4932</name>
</gene>
<sequence length="114" mass="12504">MLGGFVTSLLQRVAGTDDAGVLEAIKEDASVQQVLSEPVLVRAVEDIHKSRANLEKYRDVSDVLLAVSKDSMKRTLLSDRHLDIFQKTFDVLKAETVQGTIGALLTLPVDRLTL</sequence>
<evidence type="ECO:0000313" key="2">
    <source>
        <dbReference type="Proteomes" id="UP001642484"/>
    </source>
</evidence>
<keyword evidence="2" id="KW-1185">Reference proteome</keyword>
<proteinExistence type="predicted"/>
<reference evidence="1 2" key="1">
    <citation type="submission" date="2024-02" db="EMBL/GenBank/DDBJ databases">
        <authorList>
            <person name="Chen Y."/>
            <person name="Shah S."/>
            <person name="Dougan E. K."/>
            <person name="Thang M."/>
            <person name="Chan C."/>
        </authorList>
    </citation>
    <scope>NUCLEOTIDE SEQUENCE [LARGE SCALE GENOMIC DNA]</scope>
</reference>
<accession>A0ABP0I7T8</accession>